<protein>
    <submittedName>
        <fullName evidence="1">Uncharacterized protein</fullName>
    </submittedName>
</protein>
<keyword evidence="2" id="KW-1185">Reference proteome</keyword>
<dbReference type="EMBL" id="JAVRRG010000011">
    <property type="protein sequence ID" value="KAK5099069.1"/>
    <property type="molecule type" value="Genomic_DNA"/>
</dbReference>
<proteinExistence type="predicted"/>
<organism evidence="1 2">
    <name type="scientific">Lithohypha guttulata</name>
    <dbReference type="NCBI Taxonomy" id="1690604"/>
    <lineage>
        <taxon>Eukaryota</taxon>
        <taxon>Fungi</taxon>
        <taxon>Dikarya</taxon>
        <taxon>Ascomycota</taxon>
        <taxon>Pezizomycotina</taxon>
        <taxon>Eurotiomycetes</taxon>
        <taxon>Chaetothyriomycetidae</taxon>
        <taxon>Chaetothyriales</taxon>
        <taxon>Trichomeriaceae</taxon>
        <taxon>Lithohypha</taxon>
    </lineage>
</organism>
<evidence type="ECO:0000313" key="1">
    <source>
        <dbReference type="EMBL" id="KAK5099069.1"/>
    </source>
</evidence>
<name>A0ABR0KKN4_9EURO</name>
<comment type="caution">
    <text evidence="1">The sequence shown here is derived from an EMBL/GenBank/DDBJ whole genome shotgun (WGS) entry which is preliminary data.</text>
</comment>
<evidence type="ECO:0000313" key="2">
    <source>
        <dbReference type="Proteomes" id="UP001345013"/>
    </source>
</evidence>
<gene>
    <name evidence="1" type="ORF">LTR24_001470</name>
</gene>
<sequence>METQTFLVIDSSTVGQTVGRTRLRNASCEQIRGLADGYPVGLYMNDSNNQATKIWSRKISLKALCSLSPAIARALSEHNSTRKTSITDLLLPAALAEAYQKVFEWFQRVLTSEALVPLARLESFAIYKYYHILIVSTILEIDYITNDLNKRYKRMLTVTPPRYFSIDPDTIRQAYRNQDTNETLRNDIIGAVAFAQSNNLLKYCKYKELNDLKKELPDFGKDLDACIKGLEL</sequence>
<reference evidence="1 2" key="1">
    <citation type="submission" date="2023-08" db="EMBL/GenBank/DDBJ databases">
        <title>Black Yeasts Isolated from many extreme environments.</title>
        <authorList>
            <person name="Coleine C."/>
            <person name="Stajich J.E."/>
            <person name="Selbmann L."/>
        </authorList>
    </citation>
    <scope>NUCLEOTIDE SEQUENCE [LARGE SCALE GENOMIC DNA]</scope>
    <source>
        <strain evidence="1 2">CCFEE 5885</strain>
    </source>
</reference>
<accession>A0ABR0KKN4</accession>
<dbReference type="Proteomes" id="UP001345013">
    <property type="component" value="Unassembled WGS sequence"/>
</dbReference>